<dbReference type="AlphaFoldDB" id="A0A0E9RCH8"/>
<organism evidence="1">
    <name type="scientific">Anguilla anguilla</name>
    <name type="common">European freshwater eel</name>
    <name type="synonym">Muraena anguilla</name>
    <dbReference type="NCBI Taxonomy" id="7936"/>
    <lineage>
        <taxon>Eukaryota</taxon>
        <taxon>Metazoa</taxon>
        <taxon>Chordata</taxon>
        <taxon>Craniata</taxon>
        <taxon>Vertebrata</taxon>
        <taxon>Euteleostomi</taxon>
        <taxon>Actinopterygii</taxon>
        <taxon>Neopterygii</taxon>
        <taxon>Teleostei</taxon>
        <taxon>Anguilliformes</taxon>
        <taxon>Anguillidae</taxon>
        <taxon>Anguilla</taxon>
    </lineage>
</organism>
<reference evidence="1" key="2">
    <citation type="journal article" date="2015" name="Fish Shellfish Immunol.">
        <title>Early steps in the European eel (Anguilla anguilla)-Vibrio vulnificus interaction in the gills: Role of the RtxA13 toxin.</title>
        <authorList>
            <person name="Callol A."/>
            <person name="Pajuelo D."/>
            <person name="Ebbesson L."/>
            <person name="Teles M."/>
            <person name="MacKenzie S."/>
            <person name="Amaro C."/>
        </authorList>
    </citation>
    <scope>NUCLEOTIDE SEQUENCE</scope>
</reference>
<dbReference type="EMBL" id="GBXM01081803">
    <property type="protein sequence ID" value="JAH26774.1"/>
    <property type="molecule type" value="Transcribed_RNA"/>
</dbReference>
<accession>A0A0E9RCH8</accession>
<protein>
    <submittedName>
        <fullName evidence="1">Uncharacterized protein</fullName>
    </submittedName>
</protein>
<proteinExistence type="predicted"/>
<name>A0A0E9RCH8_ANGAN</name>
<sequence length="19" mass="2203">MYVYIHILAIAGQRISKIL</sequence>
<reference evidence="1" key="1">
    <citation type="submission" date="2014-11" db="EMBL/GenBank/DDBJ databases">
        <authorList>
            <person name="Amaro Gonzalez C."/>
        </authorList>
    </citation>
    <scope>NUCLEOTIDE SEQUENCE</scope>
</reference>
<evidence type="ECO:0000313" key="1">
    <source>
        <dbReference type="EMBL" id="JAH26774.1"/>
    </source>
</evidence>